<evidence type="ECO:0000256" key="4">
    <source>
        <dbReference type="SAM" id="SignalP"/>
    </source>
</evidence>
<dbReference type="Proteomes" id="UP000245207">
    <property type="component" value="Unassembled WGS sequence"/>
</dbReference>
<protein>
    <submittedName>
        <fullName evidence="5">Uncharacterized protein</fullName>
    </submittedName>
</protein>
<evidence type="ECO:0000256" key="3">
    <source>
        <dbReference type="SAM" id="Phobius"/>
    </source>
</evidence>
<dbReference type="AlphaFoldDB" id="A0A2U1NZA8"/>
<proteinExistence type="predicted"/>
<evidence type="ECO:0000256" key="1">
    <source>
        <dbReference type="ARBA" id="ARBA00022449"/>
    </source>
</evidence>
<dbReference type="GO" id="GO:0015369">
    <property type="term" value="F:calcium:proton antiporter activity"/>
    <property type="evidence" value="ECO:0007669"/>
    <property type="project" value="TreeGrafter"/>
</dbReference>
<keyword evidence="1" id="KW-0050">Antiport</keyword>
<organism evidence="5 6">
    <name type="scientific">Artemisia annua</name>
    <name type="common">Sweet wormwood</name>
    <dbReference type="NCBI Taxonomy" id="35608"/>
    <lineage>
        <taxon>Eukaryota</taxon>
        <taxon>Viridiplantae</taxon>
        <taxon>Streptophyta</taxon>
        <taxon>Embryophyta</taxon>
        <taxon>Tracheophyta</taxon>
        <taxon>Spermatophyta</taxon>
        <taxon>Magnoliopsida</taxon>
        <taxon>eudicotyledons</taxon>
        <taxon>Gunneridae</taxon>
        <taxon>Pentapetalae</taxon>
        <taxon>asterids</taxon>
        <taxon>campanulids</taxon>
        <taxon>Asterales</taxon>
        <taxon>Asteraceae</taxon>
        <taxon>Asteroideae</taxon>
        <taxon>Anthemideae</taxon>
        <taxon>Artemisiinae</taxon>
        <taxon>Artemisia</taxon>
    </lineage>
</organism>
<keyword evidence="3" id="KW-0472">Membrane</keyword>
<accession>A0A2U1NZA8</accession>
<comment type="caution">
    <text evidence="5">The sequence shown here is derived from an EMBL/GenBank/DDBJ whole genome shotgun (WGS) entry which is preliminary data.</text>
</comment>
<keyword evidence="3" id="KW-1133">Transmembrane helix</keyword>
<keyword evidence="3" id="KW-0812">Transmembrane</keyword>
<feature type="transmembrane region" description="Helical" evidence="3">
    <location>
        <begin position="91"/>
        <end position="112"/>
    </location>
</feature>
<dbReference type="PANTHER" id="PTHR31503">
    <property type="entry name" value="VACUOLAR CALCIUM ION TRANSPORTER"/>
    <property type="match status" value="1"/>
</dbReference>
<dbReference type="STRING" id="35608.A0A2U1NZA8"/>
<keyword evidence="6" id="KW-1185">Reference proteome</keyword>
<dbReference type="OrthoDB" id="26525at2759"/>
<dbReference type="GO" id="GO:0006874">
    <property type="term" value="P:intracellular calcium ion homeostasis"/>
    <property type="evidence" value="ECO:0007669"/>
    <property type="project" value="TreeGrafter"/>
</dbReference>
<sequence>MPPKPLLILTITSLLLFTVTGRLISDGITNNNNGILRLNPLTEEVPSTEACEQTYGFLPCTDTAFGNLFLILVYGYLMYLAATYLSAGSELLLEILGPGLVGGLLLPILGALPDAMLILDSLCDLNSKGNNTKNSKKLSELWEINDDNDVTVEIRAQSDGDELFGDEGEVRNENGGINCANNETGENLREVGTEDVVMDVVEQVNVNFCPVPEDTECAKVHTPTVSKCGLCVTDNRSSYVKVVTKNASILNNKLEYVPTVISEKEPMDGKWETIVGAKMGSCYVYKKSDPYEISIVNGTSTLSSRLGRLVVMDQMTASNCNHGTGRLGYARVHVEIDATKGFTDKIEIVYKNAKNNVKS</sequence>
<dbReference type="PANTHER" id="PTHR31503:SF36">
    <property type="entry name" value="SODIUM_CALCIUM EXCHANGER MEMBRANE REGION DOMAIN-CONTAINING PROTEIN"/>
    <property type="match status" value="1"/>
</dbReference>
<dbReference type="GO" id="GO:0016020">
    <property type="term" value="C:membrane"/>
    <property type="evidence" value="ECO:0007669"/>
    <property type="project" value="InterPro"/>
</dbReference>
<name>A0A2U1NZA8_ARTAN</name>
<evidence type="ECO:0000313" key="6">
    <source>
        <dbReference type="Proteomes" id="UP000245207"/>
    </source>
</evidence>
<keyword evidence="1" id="KW-0813">Transport</keyword>
<dbReference type="InterPro" id="IPR004713">
    <property type="entry name" value="CaH_exchang"/>
</dbReference>
<feature type="transmembrane region" description="Helical" evidence="3">
    <location>
        <begin position="64"/>
        <end position="84"/>
    </location>
</feature>
<gene>
    <name evidence="5" type="ORF">CTI12_AA211190</name>
</gene>
<evidence type="ECO:0000313" key="5">
    <source>
        <dbReference type="EMBL" id="PWA78844.1"/>
    </source>
</evidence>
<feature type="chain" id="PRO_5015482188" evidence="4">
    <location>
        <begin position="22"/>
        <end position="359"/>
    </location>
</feature>
<reference evidence="5 6" key="1">
    <citation type="journal article" date="2018" name="Mol. Plant">
        <title>The genome of Artemisia annua provides insight into the evolution of Asteraceae family and artemisinin biosynthesis.</title>
        <authorList>
            <person name="Shen Q."/>
            <person name="Zhang L."/>
            <person name="Liao Z."/>
            <person name="Wang S."/>
            <person name="Yan T."/>
            <person name="Shi P."/>
            <person name="Liu M."/>
            <person name="Fu X."/>
            <person name="Pan Q."/>
            <person name="Wang Y."/>
            <person name="Lv Z."/>
            <person name="Lu X."/>
            <person name="Zhang F."/>
            <person name="Jiang W."/>
            <person name="Ma Y."/>
            <person name="Chen M."/>
            <person name="Hao X."/>
            <person name="Li L."/>
            <person name="Tang Y."/>
            <person name="Lv G."/>
            <person name="Zhou Y."/>
            <person name="Sun X."/>
            <person name="Brodelius P.E."/>
            <person name="Rose J.K.C."/>
            <person name="Tang K."/>
        </authorList>
    </citation>
    <scope>NUCLEOTIDE SEQUENCE [LARGE SCALE GENOMIC DNA]</scope>
    <source>
        <strain evidence="6">cv. Huhao1</strain>
        <tissue evidence="5">Leaf</tissue>
    </source>
</reference>
<dbReference type="EMBL" id="PKPP01001934">
    <property type="protein sequence ID" value="PWA78844.1"/>
    <property type="molecule type" value="Genomic_DNA"/>
</dbReference>
<feature type="signal peptide" evidence="4">
    <location>
        <begin position="1"/>
        <end position="21"/>
    </location>
</feature>
<keyword evidence="2" id="KW-0406">Ion transport</keyword>
<keyword evidence="4" id="KW-0732">Signal</keyword>
<evidence type="ECO:0000256" key="2">
    <source>
        <dbReference type="ARBA" id="ARBA00023065"/>
    </source>
</evidence>